<sequence length="417" mass="46663">MDPALKEYMDRMTQDSREVKEAMIACRGDFRATQEKVMQELDAQSAQLNDLCNWKPDLEARFAKLQTAVADLHRAQPIIAAASCGQGAPHLTSTPFPAFDGAVHGQIGLGVVNFSGGLPAGASAPPSVPPVTGTISLQNPPLAADPQLIQSQILAGLGTHAPNFPFPSFTGDNPNLWITMAEQYFQMFAIHDTYWVPMSILHFSGAAGIWLQSVRKKIASLEWISFTSLLCTRFGRDRHQLLIRQFYAIKQITTVAEYIERFDILMNHLVSYSDTTHPYHFLTRFVEGLRADIRAVVMVQRPTDLDTACSLALLQEEVAEGECPSPPRQAEHRYQQGQGSITHQTHVQHQLGERLTVGDLKLHVTRAMTKLPLYATFAELRVYVSSAGRNGGLNTHVHRQYRCISWRNYGHYSRRRK</sequence>
<protein>
    <submittedName>
        <fullName evidence="1">Uncharacterized protein</fullName>
    </submittedName>
</protein>
<accession>A0ACD5WYY9</accession>
<reference evidence="1" key="2">
    <citation type="submission" date="2025-09" db="UniProtKB">
        <authorList>
            <consortium name="EnsemblPlants"/>
        </authorList>
    </citation>
    <scope>IDENTIFICATION</scope>
</reference>
<proteinExistence type="predicted"/>
<dbReference type="Proteomes" id="UP001732700">
    <property type="component" value="Chromosome 4C"/>
</dbReference>
<evidence type="ECO:0000313" key="1">
    <source>
        <dbReference type="EnsemblPlants" id="AVESA.00010b.r2.4CG1313760.1.CDS.1"/>
    </source>
</evidence>
<keyword evidence="2" id="KW-1185">Reference proteome</keyword>
<dbReference type="EnsemblPlants" id="AVESA.00010b.r2.4CG1313760.1">
    <property type="protein sequence ID" value="AVESA.00010b.r2.4CG1313760.1.CDS.1"/>
    <property type="gene ID" value="AVESA.00010b.r2.4CG1313760"/>
</dbReference>
<name>A0ACD5WYY9_AVESA</name>
<organism evidence="1 2">
    <name type="scientific">Avena sativa</name>
    <name type="common">Oat</name>
    <dbReference type="NCBI Taxonomy" id="4498"/>
    <lineage>
        <taxon>Eukaryota</taxon>
        <taxon>Viridiplantae</taxon>
        <taxon>Streptophyta</taxon>
        <taxon>Embryophyta</taxon>
        <taxon>Tracheophyta</taxon>
        <taxon>Spermatophyta</taxon>
        <taxon>Magnoliopsida</taxon>
        <taxon>Liliopsida</taxon>
        <taxon>Poales</taxon>
        <taxon>Poaceae</taxon>
        <taxon>BOP clade</taxon>
        <taxon>Pooideae</taxon>
        <taxon>Poodae</taxon>
        <taxon>Poeae</taxon>
        <taxon>Poeae Chloroplast Group 1 (Aveneae type)</taxon>
        <taxon>Aveninae</taxon>
        <taxon>Avena</taxon>
    </lineage>
</organism>
<evidence type="ECO:0000313" key="2">
    <source>
        <dbReference type="Proteomes" id="UP001732700"/>
    </source>
</evidence>
<reference evidence="1" key="1">
    <citation type="submission" date="2021-05" db="EMBL/GenBank/DDBJ databases">
        <authorList>
            <person name="Scholz U."/>
            <person name="Mascher M."/>
            <person name="Fiebig A."/>
        </authorList>
    </citation>
    <scope>NUCLEOTIDE SEQUENCE [LARGE SCALE GENOMIC DNA]</scope>
</reference>